<protein>
    <submittedName>
        <fullName evidence="3">Uncharacterized protein</fullName>
    </submittedName>
</protein>
<keyword evidence="4" id="KW-1185">Reference proteome</keyword>
<sequence length="256" mass="25942">MRTTGGLAAIIAATLLLTACGSSSEPAAVEPDTVTSAPAEEPAATEVEPLPFNASGYLGGTAQPNLDAGEPDEVSVVQIGPLDSASGTLIFAFRNNTSESISHVDWTATARSGGSIAATGSSQGTTPAQLQPGEAGLSYIYFDNADAIPADAEYEFQVSTSAADTSPYNTAPLTVTEANVSGDSIVGGATNETGAETTGPYSVEVYCFEGDTLLSSMITFAEQTDEIPDGGTVTFSANLFGDSCPTFVLGVSGYFA</sequence>
<dbReference type="EMBL" id="JAODOR010000009">
    <property type="protein sequence ID" value="MCT9002346.1"/>
    <property type="molecule type" value="Genomic_DNA"/>
</dbReference>
<evidence type="ECO:0000256" key="1">
    <source>
        <dbReference type="SAM" id="MobiDB-lite"/>
    </source>
</evidence>
<dbReference type="Proteomes" id="UP001300496">
    <property type="component" value="Unassembled WGS sequence"/>
</dbReference>
<accession>A0ABT2PCN1</accession>
<gene>
    <name evidence="3" type="ORF">N4R40_08205</name>
</gene>
<keyword evidence="2" id="KW-0732">Signal</keyword>
<dbReference type="PROSITE" id="PS51257">
    <property type="entry name" value="PROKAR_LIPOPROTEIN"/>
    <property type="match status" value="1"/>
</dbReference>
<dbReference type="RefSeq" id="WP_261606881.1">
    <property type="nucleotide sequence ID" value="NZ_JAODOR010000009.1"/>
</dbReference>
<name>A0ABT2PCN1_9MICO</name>
<feature type="region of interest" description="Disordered" evidence="1">
    <location>
        <begin position="24"/>
        <end position="70"/>
    </location>
</feature>
<comment type="caution">
    <text evidence="3">The sequence shown here is derived from an EMBL/GenBank/DDBJ whole genome shotgun (WGS) entry which is preliminary data.</text>
</comment>
<feature type="chain" id="PRO_5047529816" evidence="2">
    <location>
        <begin position="28"/>
        <end position="256"/>
    </location>
</feature>
<organism evidence="3 4">
    <name type="scientific">Microbacterium memoriense</name>
    <dbReference type="NCBI Taxonomy" id="2978350"/>
    <lineage>
        <taxon>Bacteria</taxon>
        <taxon>Bacillati</taxon>
        <taxon>Actinomycetota</taxon>
        <taxon>Actinomycetes</taxon>
        <taxon>Micrococcales</taxon>
        <taxon>Microbacteriaceae</taxon>
        <taxon>Microbacterium</taxon>
    </lineage>
</organism>
<feature type="compositionally biased region" description="Low complexity" evidence="1">
    <location>
        <begin position="37"/>
        <end position="51"/>
    </location>
</feature>
<evidence type="ECO:0000256" key="2">
    <source>
        <dbReference type="SAM" id="SignalP"/>
    </source>
</evidence>
<proteinExistence type="predicted"/>
<reference evidence="3 4" key="1">
    <citation type="journal article" date="2024" name="Int. J. Syst. Evol. Microbiol.">
        <title>Microbacterium memoriense sp. nov., a member of the Actinomycetota from marine beach sediment of the north coast of Portugal.</title>
        <authorList>
            <person name="Santos J.D.N.D."/>
            <person name="Klimek D."/>
            <person name="Calusinska M."/>
            <person name="Lobo-da-Cunha A."/>
            <person name="Catita J."/>
            <person name="Goncalves H."/>
            <person name="Gonzalez I."/>
            <person name="Lage O.M."/>
        </authorList>
    </citation>
    <scope>NUCLEOTIDE SEQUENCE [LARGE SCALE GENOMIC DNA]</scope>
    <source>
        <strain evidence="3 4">PMIC_1C1B</strain>
    </source>
</reference>
<feature type="signal peptide" evidence="2">
    <location>
        <begin position="1"/>
        <end position="27"/>
    </location>
</feature>
<evidence type="ECO:0000313" key="3">
    <source>
        <dbReference type="EMBL" id="MCT9002346.1"/>
    </source>
</evidence>
<evidence type="ECO:0000313" key="4">
    <source>
        <dbReference type="Proteomes" id="UP001300496"/>
    </source>
</evidence>